<feature type="transmembrane region" description="Helical" evidence="5">
    <location>
        <begin position="94"/>
        <end position="113"/>
    </location>
</feature>
<dbReference type="RefSeq" id="WP_087998848.1">
    <property type="nucleotide sequence ID" value="NZ_BMHB01000001.1"/>
</dbReference>
<comment type="subcellular location">
    <subcellularLocation>
        <location evidence="1">Membrane</location>
        <topology evidence="1">Multi-pass membrane protein</topology>
    </subcellularLocation>
</comment>
<organism evidence="6 7">
    <name type="scientific">Gottfriedia solisilvae</name>
    <dbReference type="NCBI Taxonomy" id="1516104"/>
    <lineage>
        <taxon>Bacteria</taxon>
        <taxon>Bacillati</taxon>
        <taxon>Bacillota</taxon>
        <taxon>Bacilli</taxon>
        <taxon>Bacillales</taxon>
        <taxon>Bacillaceae</taxon>
        <taxon>Gottfriedia</taxon>
    </lineage>
</organism>
<evidence type="ECO:0000256" key="4">
    <source>
        <dbReference type="ARBA" id="ARBA00023136"/>
    </source>
</evidence>
<evidence type="ECO:0000313" key="6">
    <source>
        <dbReference type="EMBL" id="GGI11032.1"/>
    </source>
</evidence>
<dbReference type="AlphaFoldDB" id="A0A8J3EU35"/>
<accession>A0A8J3EU35</accession>
<evidence type="ECO:0000256" key="3">
    <source>
        <dbReference type="ARBA" id="ARBA00022989"/>
    </source>
</evidence>
<keyword evidence="2 5" id="KW-0812">Transmembrane</keyword>
<dbReference type="Pfam" id="PF13564">
    <property type="entry name" value="DoxX_2"/>
    <property type="match status" value="1"/>
</dbReference>
<feature type="transmembrane region" description="Helical" evidence="5">
    <location>
        <begin position="71"/>
        <end position="88"/>
    </location>
</feature>
<dbReference type="EMBL" id="BMHB01000001">
    <property type="protein sequence ID" value="GGI11032.1"/>
    <property type="molecule type" value="Genomic_DNA"/>
</dbReference>
<keyword evidence="7" id="KW-1185">Reference proteome</keyword>
<dbReference type="Proteomes" id="UP000626244">
    <property type="component" value="Unassembled WGS sequence"/>
</dbReference>
<sequence length="119" mass="12925">MKWLTRILQVVLVIAFLMSGAIKLSGNTQMLHDFKEVYGYSKGFMYLIGAFEILGAIGLIVGFWKSKIATLASAGLSIIMAGAVYTHLSAGQDLNVAMAPFVLLVLTLIVLFSRRGNVK</sequence>
<reference evidence="7" key="1">
    <citation type="journal article" date="2019" name="Int. J. Syst. Evol. Microbiol.">
        <title>The Global Catalogue of Microorganisms (GCM) 10K type strain sequencing project: providing services to taxonomists for standard genome sequencing and annotation.</title>
        <authorList>
            <consortium name="The Broad Institute Genomics Platform"/>
            <consortium name="The Broad Institute Genome Sequencing Center for Infectious Disease"/>
            <person name="Wu L."/>
            <person name="Ma J."/>
        </authorList>
    </citation>
    <scope>NUCLEOTIDE SEQUENCE [LARGE SCALE GENOMIC DNA]</scope>
    <source>
        <strain evidence="7">CGMCC 1.14993</strain>
    </source>
</reference>
<evidence type="ECO:0008006" key="8">
    <source>
        <dbReference type="Google" id="ProtNLM"/>
    </source>
</evidence>
<dbReference type="GO" id="GO:0016020">
    <property type="term" value="C:membrane"/>
    <property type="evidence" value="ECO:0007669"/>
    <property type="project" value="UniProtKB-SubCell"/>
</dbReference>
<name>A0A8J3EU35_9BACI</name>
<keyword evidence="4 5" id="KW-0472">Membrane</keyword>
<keyword evidence="3 5" id="KW-1133">Transmembrane helix</keyword>
<evidence type="ECO:0000256" key="5">
    <source>
        <dbReference type="SAM" id="Phobius"/>
    </source>
</evidence>
<evidence type="ECO:0000313" key="7">
    <source>
        <dbReference type="Proteomes" id="UP000626244"/>
    </source>
</evidence>
<proteinExistence type="predicted"/>
<gene>
    <name evidence="6" type="ORF">GCM10007380_05790</name>
</gene>
<dbReference type="OrthoDB" id="2455901at2"/>
<dbReference type="InterPro" id="IPR032808">
    <property type="entry name" value="DoxX"/>
</dbReference>
<evidence type="ECO:0000256" key="1">
    <source>
        <dbReference type="ARBA" id="ARBA00004141"/>
    </source>
</evidence>
<comment type="caution">
    <text evidence="6">The sequence shown here is derived from an EMBL/GenBank/DDBJ whole genome shotgun (WGS) entry which is preliminary data.</text>
</comment>
<evidence type="ECO:0000256" key="2">
    <source>
        <dbReference type="ARBA" id="ARBA00022692"/>
    </source>
</evidence>
<feature type="transmembrane region" description="Helical" evidence="5">
    <location>
        <begin position="45"/>
        <end position="64"/>
    </location>
</feature>
<protein>
    <recommendedName>
        <fullName evidence="8">DoxX family protein</fullName>
    </recommendedName>
</protein>